<organism evidence="14 15">
    <name type="scientific">Candidatus Galacturonatibacter soehngenii</name>
    <dbReference type="NCBI Taxonomy" id="2307010"/>
    <lineage>
        <taxon>Bacteria</taxon>
        <taxon>Bacillati</taxon>
        <taxon>Bacillota</taxon>
        <taxon>Clostridia</taxon>
        <taxon>Lachnospirales</taxon>
        <taxon>Lachnospiraceae</taxon>
        <taxon>Candidatus Galacturonatibacter</taxon>
    </lineage>
</organism>
<evidence type="ECO:0000256" key="11">
    <source>
        <dbReference type="ARBA" id="ARBA00038000"/>
    </source>
</evidence>
<keyword evidence="6" id="KW-0228">DNA excision</keyword>
<evidence type="ECO:0000256" key="4">
    <source>
        <dbReference type="ARBA" id="ARBA00022741"/>
    </source>
</evidence>
<comment type="caution">
    <text evidence="14">The sequence shown here is derived from an EMBL/GenBank/DDBJ whole genome shotgun (WGS) entry which is preliminary data.</text>
</comment>
<comment type="similarity">
    <text evidence="11">Belongs to the ABC transporter superfamily. UvrA family.</text>
</comment>
<keyword evidence="10" id="KW-0234">DNA repair</keyword>
<keyword evidence="8" id="KW-0267">Excision nuclease</keyword>
<dbReference type="GO" id="GO:0005524">
    <property type="term" value="F:ATP binding"/>
    <property type="evidence" value="ECO:0007669"/>
    <property type="project" value="UniProtKB-KW"/>
</dbReference>
<dbReference type="SUPFAM" id="SSF52540">
    <property type="entry name" value="P-loop containing nucleoside triphosphate hydrolases"/>
    <property type="match status" value="1"/>
</dbReference>
<dbReference type="PANTHER" id="PTHR43152:SF1">
    <property type="entry name" value="UVRA PROTEIN"/>
    <property type="match status" value="1"/>
</dbReference>
<evidence type="ECO:0000256" key="3">
    <source>
        <dbReference type="ARBA" id="ARBA00022737"/>
    </source>
</evidence>
<keyword evidence="5" id="KW-0227">DNA damage</keyword>
<evidence type="ECO:0000256" key="5">
    <source>
        <dbReference type="ARBA" id="ARBA00022763"/>
    </source>
</evidence>
<accession>A0A7V7QJL9</accession>
<dbReference type="RefSeq" id="WP_151144375.1">
    <property type="nucleotide sequence ID" value="NZ_WAGX01000005.1"/>
</dbReference>
<keyword evidence="9" id="KW-0238">DNA-binding</keyword>
<keyword evidence="15" id="KW-1185">Reference proteome</keyword>
<protein>
    <recommendedName>
        <fullName evidence="12">UvrABC system protein A</fullName>
    </recommendedName>
    <alternativeName>
        <fullName evidence="13">Excinuclease ABC subunit A</fullName>
    </alternativeName>
</protein>
<proteinExistence type="inferred from homology"/>
<gene>
    <name evidence="14" type="ORF">F7O84_09645</name>
</gene>
<dbReference type="GO" id="GO:0006281">
    <property type="term" value="P:DNA repair"/>
    <property type="evidence" value="ECO:0007669"/>
    <property type="project" value="UniProtKB-KW"/>
</dbReference>
<evidence type="ECO:0000256" key="12">
    <source>
        <dbReference type="ARBA" id="ARBA00039316"/>
    </source>
</evidence>
<evidence type="ECO:0000256" key="13">
    <source>
        <dbReference type="ARBA" id="ARBA00042156"/>
    </source>
</evidence>
<evidence type="ECO:0000256" key="9">
    <source>
        <dbReference type="ARBA" id="ARBA00023125"/>
    </source>
</evidence>
<evidence type="ECO:0000256" key="1">
    <source>
        <dbReference type="ARBA" id="ARBA00004496"/>
    </source>
</evidence>
<dbReference type="Gene3D" id="1.20.1580.10">
    <property type="entry name" value="ABC transporter ATPase like domain"/>
    <property type="match status" value="1"/>
</dbReference>
<name>A0A7V7QJL9_9FIRM</name>
<evidence type="ECO:0000256" key="8">
    <source>
        <dbReference type="ARBA" id="ARBA00022881"/>
    </source>
</evidence>
<dbReference type="Proteomes" id="UP000461768">
    <property type="component" value="Unassembled WGS sequence"/>
</dbReference>
<reference evidence="14 15" key="1">
    <citation type="submission" date="2019-09" db="EMBL/GenBank/DDBJ databases">
        <authorList>
            <person name="Valk L.C."/>
        </authorList>
    </citation>
    <scope>NUCLEOTIDE SEQUENCE [LARGE SCALE GENOMIC DNA]</scope>
    <source>
        <strain evidence="14">GalUA</strain>
    </source>
</reference>
<evidence type="ECO:0000256" key="2">
    <source>
        <dbReference type="ARBA" id="ARBA00022490"/>
    </source>
</evidence>
<dbReference type="GO" id="GO:0003677">
    <property type="term" value="F:DNA binding"/>
    <property type="evidence" value="ECO:0007669"/>
    <property type="project" value="UniProtKB-KW"/>
</dbReference>
<evidence type="ECO:0000256" key="7">
    <source>
        <dbReference type="ARBA" id="ARBA00022840"/>
    </source>
</evidence>
<dbReference type="PANTHER" id="PTHR43152">
    <property type="entry name" value="UVRABC SYSTEM PROTEIN A"/>
    <property type="match status" value="1"/>
</dbReference>
<dbReference type="GO" id="GO:0005737">
    <property type="term" value="C:cytoplasm"/>
    <property type="evidence" value="ECO:0007669"/>
    <property type="project" value="UniProtKB-SubCell"/>
</dbReference>
<sequence length="134" mass="15271">MKEALAFFKEIEEITTPLSILMEVGLSYLKLGQNLVKISGGEATRLKLAKELMIKQKQNTIYLIDEPTTGLHFTDIEKLILLFQKLVDFGNTIVLIDHNKQIRQNCDWLIELGPKAAKEGGNVMRQEKITTFHD</sequence>
<keyword evidence="2" id="KW-0963">Cytoplasm</keyword>
<keyword evidence="7" id="KW-0067">ATP-binding</keyword>
<dbReference type="GO" id="GO:0004518">
    <property type="term" value="F:nuclease activity"/>
    <property type="evidence" value="ECO:0007669"/>
    <property type="project" value="UniProtKB-KW"/>
</dbReference>
<dbReference type="OrthoDB" id="501320at2"/>
<comment type="subcellular location">
    <subcellularLocation>
        <location evidence="1">Cytoplasm</location>
    </subcellularLocation>
</comment>
<evidence type="ECO:0000313" key="14">
    <source>
        <dbReference type="EMBL" id="KAB1437844.1"/>
    </source>
</evidence>
<keyword evidence="4" id="KW-0547">Nucleotide-binding</keyword>
<evidence type="ECO:0000256" key="10">
    <source>
        <dbReference type="ARBA" id="ARBA00023204"/>
    </source>
</evidence>
<dbReference type="InterPro" id="IPR027417">
    <property type="entry name" value="P-loop_NTPase"/>
</dbReference>
<dbReference type="AlphaFoldDB" id="A0A7V7QJL9"/>
<evidence type="ECO:0000313" key="15">
    <source>
        <dbReference type="Proteomes" id="UP000461768"/>
    </source>
</evidence>
<keyword evidence="3" id="KW-0677">Repeat</keyword>
<evidence type="ECO:0000256" key="6">
    <source>
        <dbReference type="ARBA" id="ARBA00022769"/>
    </source>
</evidence>
<reference evidence="14 15" key="2">
    <citation type="submission" date="2020-02" db="EMBL/GenBank/DDBJ databases">
        <title>Candidatus Galacturonibacter soehngenii shows hetero-acetogenic catabolism of galacturonic acid but lacks a canonical carbon monoxide dehydrogenase/acetyl-CoA synthase complex.</title>
        <authorList>
            <person name="Diender M."/>
            <person name="Stouten G.R."/>
            <person name="Petersen J.F."/>
            <person name="Nielsen P.H."/>
            <person name="Dueholm M.S."/>
            <person name="Pronk J.T."/>
            <person name="Van Loosdrecht M.C.M."/>
        </authorList>
    </citation>
    <scope>NUCLEOTIDE SEQUENCE [LARGE SCALE GENOMIC DNA]</scope>
    <source>
        <strain evidence="14">GalUA</strain>
    </source>
</reference>
<dbReference type="EMBL" id="WAGX01000005">
    <property type="protein sequence ID" value="KAB1437844.1"/>
    <property type="molecule type" value="Genomic_DNA"/>
</dbReference>
<dbReference type="Gene3D" id="3.40.50.300">
    <property type="entry name" value="P-loop containing nucleotide triphosphate hydrolases"/>
    <property type="match status" value="1"/>
</dbReference>